<reference evidence="1 2" key="1">
    <citation type="journal article" date="2013" name="PLoS Genet.">
        <title>Comparative genome structure, secondary metabolite, and effector coding capacity across Cochliobolus pathogens.</title>
        <authorList>
            <person name="Condon B.J."/>
            <person name="Leng Y."/>
            <person name="Wu D."/>
            <person name="Bushley K.E."/>
            <person name="Ohm R.A."/>
            <person name="Otillar R."/>
            <person name="Martin J."/>
            <person name="Schackwitz W."/>
            <person name="Grimwood J."/>
            <person name="MohdZainudin N."/>
            <person name="Xue C."/>
            <person name="Wang R."/>
            <person name="Manning V.A."/>
            <person name="Dhillon B."/>
            <person name="Tu Z.J."/>
            <person name="Steffenson B.J."/>
            <person name="Salamov A."/>
            <person name="Sun H."/>
            <person name="Lowry S."/>
            <person name="LaButti K."/>
            <person name="Han J."/>
            <person name="Copeland A."/>
            <person name="Lindquist E."/>
            <person name="Barry K."/>
            <person name="Schmutz J."/>
            <person name="Baker S.E."/>
            <person name="Ciuffetti L.M."/>
            <person name="Grigoriev I.V."/>
            <person name="Zhong S."/>
            <person name="Turgeon B.G."/>
        </authorList>
    </citation>
    <scope>NUCLEOTIDE SEQUENCE [LARGE SCALE GENOMIC DNA]</scope>
    <source>
        <strain evidence="1 2">ATCC 44560</strain>
    </source>
</reference>
<dbReference type="PANTHER" id="PTHR18895">
    <property type="entry name" value="HEMK METHYLTRANSFERASE"/>
    <property type="match status" value="1"/>
</dbReference>
<dbReference type="STRING" id="930090.W6ZE07"/>
<dbReference type="Gene3D" id="1.10.8.10">
    <property type="entry name" value="DNA helicase RuvA subunit, C-terminal domain"/>
    <property type="match status" value="1"/>
</dbReference>
<evidence type="ECO:0000313" key="2">
    <source>
        <dbReference type="Proteomes" id="UP000054032"/>
    </source>
</evidence>
<dbReference type="InterPro" id="IPR002052">
    <property type="entry name" value="DNA_methylase_N6_adenine_CS"/>
</dbReference>
<dbReference type="InterPro" id="IPR050320">
    <property type="entry name" value="N5-glutamine_MTase"/>
</dbReference>
<dbReference type="GO" id="GO:0005739">
    <property type="term" value="C:mitochondrion"/>
    <property type="evidence" value="ECO:0007669"/>
    <property type="project" value="TreeGrafter"/>
</dbReference>
<dbReference type="eggNOG" id="KOG2904">
    <property type="taxonomic scope" value="Eukaryota"/>
</dbReference>
<dbReference type="RefSeq" id="XP_007687752.1">
    <property type="nucleotide sequence ID" value="XM_007689562.1"/>
</dbReference>
<accession>W6ZE07</accession>
<evidence type="ECO:0008006" key="3">
    <source>
        <dbReference type="Google" id="ProtNLM"/>
    </source>
</evidence>
<dbReference type="KEGG" id="bor:COCMIDRAFT_5123"/>
<dbReference type="EMBL" id="KI963979">
    <property type="protein sequence ID" value="EUC45694.1"/>
    <property type="molecule type" value="Genomic_DNA"/>
</dbReference>
<organism evidence="1 2">
    <name type="scientific">Bipolaris oryzae ATCC 44560</name>
    <dbReference type="NCBI Taxonomy" id="930090"/>
    <lineage>
        <taxon>Eukaryota</taxon>
        <taxon>Fungi</taxon>
        <taxon>Dikarya</taxon>
        <taxon>Ascomycota</taxon>
        <taxon>Pezizomycotina</taxon>
        <taxon>Dothideomycetes</taxon>
        <taxon>Pleosporomycetidae</taxon>
        <taxon>Pleosporales</taxon>
        <taxon>Pleosporineae</taxon>
        <taxon>Pleosporaceae</taxon>
        <taxon>Bipolaris</taxon>
    </lineage>
</organism>
<dbReference type="PROSITE" id="PS00092">
    <property type="entry name" value="N6_MTASE"/>
    <property type="match status" value="1"/>
</dbReference>
<name>W6ZE07_COCMI</name>
<dbReference type="Gene3D" id="3.40.50.150">
    <property type="entry name" value="Vaccinia Virus protein VP39"/>
    <property type="match status" value="1"/>
</dbReference>
<protein>
    <recommendedName>
        <fullName evidence="3">S-adenosyl-L-methionine-dependent methyltransferase</fullName>
    </recommendedName>
</protein>
<dbReference type="GeneID" id="19124501"/>
<keyword evidence="2" id="KW-1185">Reference proteome</keyword>
<gene>
    <name evidence="1" type="ORF">COCMIDRAFT_5123</name>
</gene>
<dbReference type="PANTHER" id="PTHR18895:SF74">
    <property type="entry name" value="MTRF1L RELEASE FACTOR GLUTAMINE METHYLTRANSFERASE"/>
    <property type="match status" value="1"/>
</dbReference>
<dbReference type="GO" id="GO:0008168">
    <property type="term" value="F:methyltransferase activity"/>
    <property type="evidence" value="ECO:0007669"/>
    <property type="project" value="InterPro"/>
</dbReference>
<dbReference type="SUPFAM" id="SSF53335">
    <property type="entry name" value="S-adenosyl-L-methionine-dependent methyltransferases"/>
    <property type="match status" value="1"/>
</dbReference>
<dbReference type="OrthoDB" id="269872at2759"/>
<proteinExistence type="predicted"/>
<dbReference type="AlphaFoldDB" id="W6ZE07"/>
<dbReference type="CDD" id="cd02440">
    <property type="entry name" value="AdoMet_MTases"/>
    <property type="match status" value="1"/>
</dbReference>
<sequence>MPRISTSLIRKARAIDSLLPALLAPCRDLQAAQNELRWLREHVEAVGQTRRARPDKWAKRALLRQLVHERSRGKPLQYILGTEHFGDLEIRCEPGVLIPRYEKFTVLTALTDFCTRPDTAASVTHLVSLLRNSKNLPPELRLLDLCTGTGCIPLLFQHELLSARSDINLRLLGVDVCDKALSLAKHNLQRLFKDRQLQVNGQTQFLKADVLIDPFVDGYGQALPLKAALNYASQPVYWDIVISNPPYISPSAFWKTTTRSVRNFEPKLALVPPSKDKHTDTQQGDVFYPRLLDVARDVEAKVVLLEVADIEQALRVARIARGLNIFDGIEIWREDPNAPTAKTSKDGFDVIGQGNARTVLCWRGQGTSWLGKTTTTSATAVAESASRLFRDTPATSMNSAETCSPKVDTYDLRPQFDLKFFSQQDYQSTRRFCSRNCKQDWMLDRHLVQTKP</sequence>
<dbReference type="GO" id="GO:0003676">
    <property type="term" value="F:nucleic acid binding"/>
    <property type="evidence" value="ECO:0007669"/>
    <property type="project" value="InterPro"/>
</dbReference>
<dbReference type="HOGENOM" id="CLU_018398_0_0_1"/>
<dbReference type="Proteomes" id="UP000054032">
    <property type="component" value="Unassembled WGS sequence"/>
</dbReference>
<evidence type="ECO:0000313" key="1">
    <source>
        <dbReference type="EMBL" id="EUC45694.1"/>
    </source>
</evidence>
<dbReference type="GO" id="GO:0032259">
    <property type="term" value="P:methylation"/>
    <property type="evidence" value="ECO:0007669"/>
    <property type="project" value="InterPro"/>
</dbReference>
<dbReference type="InterPro" id="IPR029063">
    <property type="entry name" value="SAM-dependent_MTases_sf"/>
</dbReference>